<proteinExistence type="predicted"/>
<gene>
    <name evidence="3" type="ORF">ACFSAH_05990</name>
</gene>
<name>A0ABW4ICT5_9SPHI</name>
<dbReference type="InterPro" id="IPR051682">
    <property type="entry name" value="Mito_Persulfide_Diox"/>
</dbReference>
<protein>
    <submittedName>
        <fullName evidence="3">Rhodanese-like domain-containing protein</fullName>
    </submittedName>
</protein>
<feature type="domain" description="Rhodanese" evidence="2">
    <location>
        <begin position="268"/>
        <end position="359"/>
    </location>
</feature>
<keyword evidence="4" id="KW-1185">Reference proteome</keyword>
<dbReference type="SMART" id="SM00450">
    <property type="entry name" value="RHOD"/>
    <property type="match status" value="2"/>
</dbReference>
<dbReference type="Gene3D" id="3.60.15.10">
    <property type="entry name" value="Ribonuclease Z/Hydroxyacylglutathione hydrolase-like"/>
    <property type="match status" value="1"/>
</dbReference>
<feature type="domain" description="Rhodanese" evidence="2">
    <location>
        <begin position="373"/>
        <end position="461"/>
    </location>
</feature>
<dbReference type="InterPro" id="IPR036866">
    <property type="entry name" value="RibonucZ/Hydroxyglut_hydro"/>
</dbReference>
<dbReference type="PANTHER" id="PTHR43084:SF1">
    <property type="entry name" value="PERSULFIDE DIOXYGENASE ETHE1, MITOCHONDRIAL"/>
    <property type="match status" value="1"/>
</dbReference>
<keyword evidence="1" id="KW-0479">Metal-binding</keyword>
<dbReference type="Gene3D" id="3.40.250.10">
    <property type="entry name" value="Rhodanese-like domain"/>
    <property type="match status" value="2"/>
</dbReference>
<evidence type="ECO:0000313" key="3">
    <source>
        <dbReference type="EMBL" id="MFD1629421.1"/>
    </source>
</evidence>
<comment type="caution">
    <text evidence="3">The sequence shown here is derived from an EMBL/GenBank/DDBJ whole genome shotgun (WGS) entry which is preliminary data.</text>
</comment>
<accession>A0ABW4ICT5</accession>
<dbReference type="PANTHER" id="PTHR43084">
    <property type="entry name" value="PERSULFIDE DIOXYGENASE ETHE1"/>
    <property type="match status" value="1"/>
</dbReference>
<dbReference type="Pfam" id="PF00753">
    <property type="entry name" value="Lactamase_B"/>
    <property type="match status" value="1"/>
</dbReference>
<organism evidence="3 4">
    <name type="scientific">Pseudopedobacter beijingensis</name>
    <dbReference type="NCBI Taxonomy" id="1207056"/>
    <lineage>
        <taxon>Bacteria</taxon>
        <taxon>Pseudomonadati</taxon>
        <taxon>Bacteroidota</taxon>
        <taxon>Sphingobacteriia</taxon>
        <taxon>Sphingobacteriales</taxon>
        <taxon>Sphingobacteriaceae</taxon>
        <taxon>Pseudopedobacter</taxon>
    </lineage>
</organism>
<dbReference type="SUPFAM" id="SSF56281">
    <property type="entry name" value="Metallo-hydrolase/oxidoreductase"/>
    <property type="match status" value="1"/>
</dbReference>
<dbReference type="InterPro" id="IPR001763">
    <property type="entry name" value="Rhodanese-like_dom"/>
</dbReference>
<dbReference type="RefSeq" id="WP_379661800.1">
    <property type="nucleotide sequence ID" value="NZ_JBHUDG010000004.1"/>
</dbReference>
<dbReference type="EMBL" id="JBHUDG010000004">
    <property type="protein sequence ID" value="MFD1629421.1"/>
    <property type="molecule type" value="Genomic_DNA"/>
</dbReference>
<evidence type="ECO:0000259" key="2">
    <source>
        <dbReference type="PROSITE" id="PS50206"/>
    </source>
</evidence>
<evidence type="ECO:0000256" key="1">
    <source>
        <dbReference type="ARBA" id="ARBA00022723"/>
    </source>
</evidence>
<dbReference type="CDD" id="cd00158">
    <property type="entry name" value="RHOD"/>
    <property type="match status" value="2"/>
</dbReference>
<dbReference type="SMART" id="SM00849">
    <property type="entry name" value="Lactamase_B"/>
    <property type="match status" value="1"/>
</dbReference>
<dbReference type="CDD" id="cd07724">
    <property type="entry name" value="POD-like_MBL-fold"/>
    <property type="match status" value="1"/>
</dbReference>
<dbReference type="InterPro" id="IPR001279">
    <property type="entry name" value="Metallo-B-lactamas"/>
</dbReference>
<dbReference type="InterPro" id="IPR044528">
    <property type="entry name" value="POD-like_MBL-fold"/>
</dbReference>
<dbReference type="Pfam" id="PF00581">
    <property type="entry name" value="Rhodanese"/>
    <property type="match status" value="2"/>
</dbReference>
<sequence>MKVEQLYTGCLAEAAYYIESNGEVAIIDPLRETAPYIRKAEAAGAKIKYVFETHFHADFVSGHVDLAQKTGATIVYGPTAQPSFEAYIAKDNEEFKVGALTIRALHTPGHTPESTCYLCLDEEGKEYCVFTGDTLFIGDVGRPDLAQKSANKTAEEMASDLYDSLRSKIMPLNDHVLIYPAHGAGSACGKNMSKETFDTLGNQKKTNYALSDISKENFIKELTTGILPPPQYFSKNAQMNKEGIDTIETVYERGLNALNADEFEQAANDEGALLLDVRTPEEFAKGFIPNSIFIGLDGQFAPWVGALITDLHQPMLLVSPEGREEEAVKRLARVGYDYTIGYLKGGFQTWLASGKEIDTVEEVNAVELGTLSSEQKLEILDVRKPGEYEAEHIEGVENKPLDFINDWTSEINKTDKYYLHCAGGYRSMITASILKARGFDHLVNIKGGFAAIKNESGLKTTDFSCPSKKS</sequence>
<reference evidence="4" key="1">
    <citation type="journal article" date="2019" name="Int. J. Syst. Evol. Microbiol.">
        <title>The Global Catalogue of Microorganisms (GCM) 10K type strain sequencing project: providing services to taxonomists for standard genome sequencing and annotation.</title>
        <authorList>
            <consortium name="The Broad Institute Genomics Platform"/>
            <consortium name="The Broad Institute Genome Sequencing Center for Infectious Disease"/>
            <person name="Wu L."/>
            <person name="Ma J."/>
        </authorList>
    </citation>
    <scope>NUCLEOTIDE SEQUENCE [LARGE SCALE GENOMIC DNA]</scope>
    <source>
        <strain evidence="4">CCUG 53762</strain>
    </source>
</reference>
<dbReference type="PROSITE" id="PS50206">
    <property type="entry name" value="RHODANESE_3"/>
    <property type="match status" value="2"/>
</dbReference>
<dbReference type="SUPFAM" id="SSF52821">
    <property type="entry name" value="Rhodanese/Cell cycle control phosphatase"/>
    <property type="match status" value="2"/>
</dbReference>
<dbReference type="Proteomes" id="UP001597118">
    <property type="component" value="Unassembled WGS sequence"/>
</dbReference>
<evidence type="ECO:0000313" key="4">
    <source>
        <dbReference type="Proteomes" id="UP001597118"/>
    </source>
</evidence>
<dbReference type="InterPro" id="IPR036873">
    <property type="entry name" value="Rhodanese-like_dom_sf"/>
</dbReference>